<dbReference type="EMBL" id="CU207211">
    <property type="protein sequence ID" value="CAL62648.1"/>
    <property type="molecule type" value="Genomic_DNA"/>
</dbReference>
<dbReference type="InterPro" id="IPR005467">
    <property type="entry name" value="His_kinase_dom"/>
</dbReference>
<dbReference type="PANTHER" id="PTHR24421">
    <property type="entry name" value="NITRATE/NITRITE SENSOR PROTEIN NARX-RELATED"/>
    <property type="match status" value="1"/>
</dbReference>
<dbReference type="Gene3D" id="3.30.450.20">
    <property type="entry name" value="PAS domain"/>
    <property type="match status" value="1"/>
</dbReference>
<dbReference type="Pfam" id="PF08448">
    <property type="entry name" value="PAS_4"/>
    <property type="match status" value="1"/>
</dbReference>
<dbReference type="InterPro" id="IPR035965">
    <property type="entry name" value="PAS-like_dom_sf"/>
</dbReference>
<feature type="transmembrane region" description="Helical" evidence="4">
    <location>
        <begin position="156"/>
        <end position="177"/>
    </location>
</feature>
<evidence type="ECO:0000259" key="7">
    <source>
        <dbReference type="PROSITE" id="PS50113"/>
    </source>
</evidence>
<dbReference type="NCBIfam" id="TIGR00229">
    <property type="entry name" value="sensory_box"/>
    <property type="match status" value="1"/>
</dbReference>
<proteinExistence type="predicted"/>
<keyword evidence="9" id="KW-1185">Reference proteome</keyword>
<evidence type="ECO:0000256" key="3">
    <source>
        <dbReference type="ARBA" id="ARBA00023012"/>
    </source>
</evidence>
<keyword evidence="4" id="KW-1133">Transmembrane helix</keyword>
<dbReference type="eggNOG" id="COG4585">
    <property type="taxonomic scope" value="Bacteria"/>
</dbReference>
<dbReference type="InterPro" id="IPR000014">
    <property type="entry name" value="PAS"/>
</dbReference>
<dbReference type="OrthoDB" id="8700796at2"/>
<feature type="transmembrane region" description="Helical" evidence="4">
    <location>
        <begin position="189"/>
        <end position="209"/>
    </location>
</feature>
<feature type="domain" description="Histidine kinase" evidence="5">
    <location>
        <begin position="490"/>
        <end position="685"/>
    </location>
</feature>
<evidence type="ECO:0000259" key="5">
    <source>
        <dbReference type="PROSITE" id="PS50109"/>
    </source>
</evidence>
<name>A4G811_HERAR</name>
<dbReference type="CDD" id="cd16917">
    <property type="entry name" value="HATPase_UhpB-NarQ-NarX-like"/>
    <property type="match status" value="1"/>
</dbReference>
<dbReference type="SMART" id="SM00387">
    <property type="entry name" value="HATPase_c"/>
    <property type="match status" value="1"/>
</dbReference>
<feature type="transmembrane region" description="Helical" evidence="4">
    <location>
        <begin position="81"/>
        <end position="98"/>
    </location>
</feature>
<dbReference type="InterPro" id="IPR013656">
    <property type="entry name" value="PAS_4"/>
</dbReference>
<feature type="transmembrane region" description="Helical" evidence="4">
    <location>
        <begin position="110"/>
        <end position="136"/>
    </location>
</feature>
<evidence type="ECO:0000313" key="9">
    <source>
        <dbReference type="Proteomes" id="UP000006697"/>
    </source>
</evidence>
<dbReference type="KEGG" id="har:HEAR2522"/>
<dbReference type="Pfam" id="PF07730">
    <property type="entry name" value="HisKA_3"/>
    <property type="match status" value="1"/>
</dbReference>
<dbReference type="PROSITE" id="PS50113">
    <property type="entry name" value="PAC"/>
    <property type="match status" value="1"/>
</dbReference>
<gene>
    <name evidence="8" type="ordered locus">HEAR2522</name>
</gene>
<dbReference type="Gene3D" id="1.20.5.1930">
    <property type="match status" value="1"/>
</dbReference>
<dbReference type="GO" id="GO:0016020">
    <property type="term" value="C:membrane"/>
    <property type="evidence" value="ECO:0007669"/>
    <property type="project" value="InterPro"/>
</dbReference>
<dbReference type="HOGENOM" id="CLU_026002_0_0_4"/>
<feature type="transmembrane region" description="Helical" evidence="4">
    <location>
        <begin position="40"/>
        <end position="61"/>
    </location>
</feature>
<keyword evidence="2 8" id="KW-0418">Kinase</keyword>
<evidence type="ECO:0000313" key="8">
    <source>
        <dbReference type="EMBL" id="CAL62648.1"/>
    </source>
</evidence>
<dbReference type="PROSITE" id="PS50109">
    <property type="entry name" value="HIS_KIN"/>
    <property type="match status" value="1"/>
</dbReference>
<dbReference type="Gene3D" id="3.30.565.10">
    <property type="entry name" value="Histidine kinase-like ATPase, C-terminal domain"/>
    <property type="match status" value="1"/>
</dbReference>
<dbReference type="STRING" id="204773.HEAR2522"/>
<evidence type="ECO:0000259" key="6">
    <source>
        <dbReference type="PROSITE" id="PS50112"/>
    </source>
</evidence>
<evidence type="ECO:0000256" key="4">
    <source>
        <dbReference type="SAM" id="Phobius"/>
    </source>
</evidence>
<protein>
    <submittedName>
        <fullName evidence="8">Signal transduction histidine kinase</fullName>
    </submittedName>
</protein>
<dbReference type="InterPro" id="IPR050482">
    <property type="entry name" value="Sensor_HK_TwoCompSys"/>
</dbReference>
<dbReference type="eggNOG" id="COG2202">
    <property type="taxonomic scope" value="Bacteria"/>
</dbReference>
<feature type="domain" description="PAC" evidence="7">
    <location>
        <begin position="387"/>
        <end position="457"/>
    </location>
</feature>
<dbReference type="PROSITE" id="PS50112">
    <property type="entry name" value="PAS"/>
    <property type="match status" value="1"/>
</dbReference>
<organism evidence="8 9">
    <name type="scientific">Herminiimonas arsenicoxydans</name>
    <dbReference type="NCBI Taxonomy" id="204773"/>
    <lineage>
        <taxon>Bacteria</taxon>
        <taxon>Pseudomonadati</taxon>
        <taxon>Pseudomonadota</taxon>
        <taxon>Betaproteobacteria</taxon>
        <taxon>Burkholderiales</taxon>
        <taxon>Oxalobacteraceae</taxon>
        <taxon>Herminiimonas</taxon>
    </lineage>
</organism>
<dbReference type="InterPro" id="IPR003594">
    <property type="entry name" value="HATPase_dom"/>
</dbReference>
<evidence type="ECO:0000256" key="1">
    <source>
        <dbReference type="ARBA" id="ARBA00022679"/>
    </source>
</evidence>
<reference evidence="8 9" key="1">
    <citation type="journal article" date="2007" name="PLoS Genet.">
        <title>A tale of two oxidation states: bacterial colonization of arsenic-rich environments.</title>
        <authorList>
            <person name="Muller D."/>
            <person name="Medigue C."/>
            <person name="Koechler S."/>
            <person name="Barbe V."/>
            <person name="Barakat M."/>
            <person name="Talla E."/>
            <person name="Bonnefoy V."/>
            <person name="Krin E."/>
            <person name="Arsene-Ploetze F."/>
            <person name="Carapito C."/>
            <person name="Chandler M."/>
            <person name="Cournoyer B."/>
            <person name="Cruveiller S."/>
            <person name="Dossat C."/>
            <person name="Duval S."/>
            <person name="Heymann M."/>
            <person name="Leize E."/>
            <person name="Lieutaud A."/>
            <person name="Lievremont D."/>
            <person name="Makita Y."/>
            <person name="Mangenot S."/>
            <person name="Nitschke W."/>
            <person name="Ortet P."/>
            <person name="Perdrial N."/>
            <person name="Schoepp B."/>
            <person name="Siguier N."/>
            <person name="Simeonova D.D."/>
            <person name="Rouy Z."/>
            <person name="Segurens B."/>
            <person name="Turlin E."/>
            <person name="Vallenet D."/>
            <person name="Van Dorsselaer A."/>
            <person name="Weiss S."/>
            <person name="Weissenbach J."/>
            <person name="Lett M.C."/>
            <person name="Danchin A."/>
            <person name="Bertin P.N."/>
        </authorList>
    </citation>
    <scope>NUCLEOTIDE SEQUENCE [LARGE SCALE GENOMIC DNA]</scope>
    <source>
        <strain evidence="9">ULPAs1</strain>
    </source>
</reference>
<feature type="transmembrane region" description="Helical" evidence="4">
    <location>
        <begin position="294"/>
        <end position="315"/>
    </location>
</feature>
<dbReference type="InterPro" id="IPR000700">
    <property type="entry name" value="PAS-assoc_C"/>
</dbReference>
<dbReference type="SMART" id="SM00091">
    <property type="entry name" value="PAS"/>
    <property type="match status" value="1"/>
</dbReference>
<dbReference type="PANTHER" id="PTHR24421:SF59">
    <property type="entry name" value="OXYGEN SENSOR HISTIDINE KINASE NREB"/>
    <property type="match status" value="1"/>
</dbReference>
<feature type="transmembrane region" description="Helical" evidence="4">
    <location>
        <begin position="221"/>
        <end position="242"/>
    </location>
</feature>
<accession>A4G811</accession>
<dbReference type="SUPFAM" id="SSF55785">
    <property type="entry name" value="PYP-like sensor domain (PAS domain)"/>
    <property type="match status" value="1"/>
</dbReference>
<dbReference type="Proteomes" id="UP000006697">
    <property type="component" value="Chromosome"/>
</dbReference>
<dbReference type="CDD" id="cd00130">
    <property type="entry name" value="PAS"/>
    <property type="match status" value="1"/>
</dbReference>
<dbReference type="InterPro" id="IPR036890">
    <property type="entry name" value="HATPase_C_sf"/>
</dbReference>
<dbReference type="InterPro" id="IPR011712">
    <property type="entry name" value="Sig_transdc_His_kin_sub3_dim/P"/>
</dbReference>
<keyword evidence="4" id="KW-0472">Membrane</keyword>
<dbReference type="GO" id="GO:0046983">
    <property type="term" value="F:protein dimerization activity"/>
    <property type="evidence" value="ECO:0007669"/>
    <property type="project" value="InterPro"/>
</dbReference>
<dbReference type="Pfam" id="PF02518">
    <property type="entry name" value="HATPase_c"/>
    <property type="match status" value="1"/>
</dbReference>
<evidence type="ECO:0000256" key="2">
    <source>
        <dbReference type="ARBA" id="ARBA00022777"/>
    </source>
</evidence>
<keyword evidence="1" id="KW-0808">Transferase</keyword>
<sequence length="700" mass="77507">MCSADRQCSPEYWIYFSASSIPYSQWSKFMFLSSGYRKSFAILLAPFLSALFITAVGVFAIYNASQDLWLLNYRLQDLLPIRTPVGIIFIVTGCALALRSLHMERGIARTMITVLASALALLVAWAGVSALLRYFFGIDAGLEYLFVKMGWADNSWIKQAPLTAFGFALAGTGLLLLDYRTSGGHYPSEYVAFTLVGVMGIPLIGHLYNVMAVDVADAARAMLPFISVTFLILALGMLSARPMHRLMKLWNSTSPGGPILRRLLPNSLLLLVFLDFAIKWGVRHHFYDQDKASPLLILLSGMVLFIMFCRTAALLNREYEDRQIGEAALAESNALLRAVSDNTPDAIFVKDRSGRMIFANPAKLRLLGKEREEVIGLRSEELYLEMQDAERVIIEDRSVIESGEPRTFETTTKYVHGVRTMHSTKAPWLDANGRLMGLVGISTDITERKRMEDALKAHETQLEALVAARTMEVSELIGHLETTREEEKRAIARELHDDLGAALTALNMHLSLIFQQMPAEPKFTERSVKIKALLSSITDATRRIQNGLRPDKLDVFGIKIAIAEQAAEFEKYTGVVCNVNLPDDQLTYAARVDIALFRIVQEALNNIAKHAKASHVDVVLDDTDDEIVLTVRDNGIGIPLSRPNNMITHGLRGMRERVAYLGGTVRIGGAEGKGTTIVVTIPKTAENTGEAAEAVEGESH</sequence>
<keyword evidence="4" id="KW-0812">Transmembrane</keyword>
<feature type="domain" description="PAS" evidence="6">
    <location>
        <begin position="332"/>
        <end position="403"/>
    </location>
</feature>
<keyword evidence="3" id="KW-0902">Two-component regulatory system</keyword>
<dbReference type="SUPFAM" id="SSF55874">
    <property type="entry name" value="ATPase domain of HSP90 chaperone/DNA topoisomerase II/histidine kinase"/>
    <property type="match status" value="1"/>
</dbReference>
<dbReference type="GO" id="GO:0000155">
    <property type="term" value="F:phosphorelay sensor kinase activity"/>
    <property type="evidence" value="ECO:0007669"/>
    <property type="project" value="InterPro"/>
</dbReference>
<dbReference type="AlphaFoldDB" id="A4G811"/>